<dbReference type="EMBL" id="AFBN01000036">
    <property type="protein sequence ID" value="EGF56892.1"/>
    <property type="molecule type" value="Genomic_DNA"/>
</dbReference>
<dbReference type="PANTHER" id="PTHR35532:SF5">
    <property type="entry name" value="CARBOHYDRATE-BINDING DOMAIN-CONTAINING PROTEIN"/>
    <property type="match status" value="1"/>
</dbReference>
<dbReference type="InterPro" id="IPR002931">
    <property type="entry name" value="Transglutaminase-like"/>
</dbReference>
<dbReference type="Pfam" id="PF01841">
    <property type="entry name" value="Transglut_core"/>
    <property type="match status" value="1"/>
</dbReference>
<proteinExistence type="predicted"/>
<dbReference type="RefSeq" id="WP_009125300.1">
    <property type="nucleotide sequence ID" value="NZ_GL882633.1"/>
</dbReference>
<evidence type="ECO:0000259" key="1">
    <source>
        <dbReference type="Pfam" id="PF01841"/>
    </source>
</evidence>
<accession>F3PTG7</accession>
<protein>
    <recommendedName>
        <fullName evidence="1">Transglutaminase-like domain-containing protein</fullName>
    </recommendedName>
</protein>
<keyword evidence="3" id="KW-1185">Reference proteome</keyword>
<dbReference type="eggNOG" id="COG1305">
    <property type="taxonomic scope" value="Bacteria"/>
</dbReference>
<dbReference type="Proteomes" id="UP000003416">
    <property type="component" value="Unassembled WGS sequence"/>
</dbReference>
<gene>
    <name evidence="2" type="ORF">HMPREF9446_02035</name>
</gene>
<dbReference type="PANTHER" id="PTHR35532">
    <property type="entry name" value="SIMILAR TO POLYHYDROXYALKANOATE DEPOLYMERASE"/>
    <property type="match status" value="1"/>
</dbReference>
<dbReference type="STRING" id="763034.HMPREF9446_02035"/>
<feature type="domain" description="Transglutaminase-like" evidence="1">
    <location>
        <begin position="189"/>
        <end position="265"/>
    </location>
</feature>
<comment type="caution">
    <text evidence="2">The sequence shown here is derived from an EMBL/GenBank/DDBJ whole genome shotgun (WGS) entry which is preliminary data.</text>
</comment>
<reference evidence="2 3" key="1">
    <citation type="submission" date="2011-02" db="EMBL/GenBank/DDBJ databases">
        <authorList>
            <person name="Weinstock G."/>
            <person name="Sodergren E."/>
            <person name="Clifton S."/>
            <person name="Fulton L."/>
            <person name="Fulton B."/>
            <person name="Courtney L."/>
            <person name="Fronick C."/>
            <person name="Harrison M."/>
            <person name="Strong C."/>
            <person name="Farmer C."/>
            <person name="Delahaunty K."/>
            <person name="Markovic C."/>
            <person name="Hall O."/>
            <person name="Minx P."/>
            <person name="Tomlinson C."/>
            <person name="Mitreva M."/>
            <person name="Hou S."/>
            <person name="Chen J."/>
            <person name="Wollam A."/>
            <person name="Pepin K.H."/>
            <person name="Johnson M."/>
            <person name="Bhonagiri V."/>
            <person name="Zhang X."/>
            <person name="Suruliraj S."/>
            <person name="Warren W."/>
            <person name="Chinwalla A."/>
            <person name="Mardis E.R."/>
            <person name="Wilson R.K."/>
        </authorList>
    </citation>
    <scope>NUCLEOTIDE SEQUENCE [LARGE SCALE GENOMIC DNA]</scope>
    <source>
        <strain evidence="2 3">YIT 12057</strain>
    </source>
</reference>
<dbReference type="AlphaFoldDB" id="F3PTG7"/>
<organism evidence="2 3">
    <name type="scientific">Bacteroides fluxus YIT 12057</name>
    <dbReference type="NCBI Taxonomy" id="763034"/>
    <lineage>
        <taxon>Bacteria</taxon>
        <taxon>Pseudomonadati</taxon>
        <taxon>Bacteroidota</taxon>
        <taxon>Bacteroidia</taxon>
        <taxon>Bacteroidales</taxon>
        <taxon>Bacteroidaceae</taxon>
        <taxon>Bacteroides</taxon>
    </lineage>
</organism>
<dbReference type="HOGENOM" id="CLU_014876_1_0_10"/>
<evidence type="ECO:0000313" key="2">
    <source>
        <dbReference type="EMBL" id="EGF56892.1"/>
    </source>
</evidence>
<dbReference type="GeneID" id="86049620"/>
<dbReference type="InterPro" id="IPR038765">
    <property type="entry name" value="Papain-like_cys_pep_sf"/>
</dbReference>
<evidence type="ECO:0000313" key="3">
    <source>
        <dbReference type="Proteomes" id="UP000003416"/>
    </source>
</evidence>
<sequence length="424" mass="49310">MKAQNNVYPYFTVCVCLVFFFFPSCRQETALERALRLAGDNRAELERVLEYYRSDSLKLKAAEFLIRNMPYHIGVHEWIEDPQGQSYEFDLEIGIYDEILMSRMDSLSACGYKIRTEKHRDIEVVSADYLIENIDLAFEVWQKPWSRSFSFDDFCRYILPYRIMNEPLCSLRREMQQRYLHYLDSAGFTTPGEACLFLNGMLKKRYTYAGFSPTYPSIEEMNKNGRSNCEGLAIFYAFLLRAVGIPTVVDRTVWAKSTDGHAWCAMLDENHIFQTFSGGDSDFETFRIVFSKRRKLIPPKVYRRTFDIQRPDIVMEDDGYRTFLKNPYYQDVTDSYYNPFFDLRVTLPLEAGEKDSYIYLCGSGTNNYQVLALGERKGRECIVKNVVGDNNFIIAECRDGANLNFLTGVLYLDSLGNVTEGIRE</sequence>
<name>F3PTG7_9BACE</name>
<dbReference type="SUPFAM" id="SSF54001">
    <property type="entry name" value="Cysteine proteinases"/>
    <property type="match status" value="1"/>
</dbReference>